<comment type="caution">
    <text evidence="3">The sequence shown here is derived from an EMBL/GenBank/DDBJ whole genome shotgun (WGS) entry which is preliminary data.</text>
</comment>
<reference evidence="3 4" key="1">
    <citation type="submission" date="2015-11" db="EMBL/GenBank/DDBJ databases">
        <title>Aspergillus lentulus strain IFM 54703T.</title>
        <authorList>
            <person name="Kusuya Y."/>
            <person name="Sakai K."/>
            <person name="Kamei K."/>
            <person name="Takahashi H."/>
            <person name="Yaguchi T."/>
        </authorList>
    </citation>
    <scope>NUCLEOTIDE SEQUENCE [LARGE SCALE GENOMIC DNA]</scope>
    <source>
        <strain evidence="3 4">IFM 54703</strain>
    </source>
</reference>
<accession>A0AAN4PUM9</accession>
<evidence type="ECO:0000256" key="1">
    <source>
        <dbReference type="ARBA" id="ARBA00023002"/>
    </source>
</evidence>
<proteinExistence type="predicted"/>
<dbReference type="SUPFAM" id="SSF51735">
    <property type="entry name" value="NAD(P)-binding Rossmann-fold domains"/>
    <property type="match status" value="1"/>
</dbReference>
<dbReference type="Proteomes" id="UP000051487">
    <property type="component" value="Unassembled WGS sequence"/>
</dbReference>
<dbReference type="InterPro" id="IPR052228">
    <property type="entry name" value="Sec_Metab_Biosynth_Oxidored"/>
</dbReference>
<gene>
    <name evidence="3" type="ORF">ALT_8669</name>
</gene>
<protein>
    <submittedName>
        <fullName evidence="3">Uncharacterized protein</fullName>
    </submittedName>
</protein>
<dbReference type="FunFam" id="3.40.50.720:FF:000637">
    <property type="entry name" value="Uncharacterized oxidoreductase C736.13"/>
    <property type="match status" value="1"/>
</dbReference>
<evidence type="ECO:0000313" key="3">
    <source>
        <dbReference type="EMBL" id="GAQ11348.1"/>
    </source>
</evidence>
<sequence length="441" mass="47539">MALHHAGLEVFTIGLQSRSRFRSEGVLSRHRTIALLCKSSGQLVNLCFPRLQTGDAVLRALGLLVAIGPELTHRAHVCEFDGSNKAHSEKVEATMVTLHAVQAHNAALTSLASGVVAVFVGGTSGIALSTALALTRHTTSPKIYLIGRSESAADAAIASIKSINPSAQPTFLQADISLLKNVDSVCAELASREKSINLLFMTPGYLTLKGRDETAEGLDRKFVLHYYARMRFITNLLPQLSAAAQDPSVDASARLSRVVSVLDPMVSVRAGGAGTLDFSDLSLKRTFNLKKCGWHASLMGNFFLESMAQRYPHTSFVHAYPSGVATGVMRELPAGRVLSAVLTPLLKPFMVPLHESGERHLFAATSGRFPPKAEGEGRGGDIAAGSDGTKGSGCYWLNWDSEVFPPNEKIQRTRVQGAVEKVMQHTEEVFKQVCEEGKTYP</sequence>
<dbReference type="AlphaFoldDB" id="A0AAN4PUM9"/>
<dbReference type="InterPro" id="IPR036291">
    <property type="entry name" value="NAD(P)-bd_dom_sf"/>
</dbReference>
<feature type="region of interest" description="Disordered" evidence="2">
    <location>
        <begin position="364"/>
        <end position="386"/>
    </location>
</feature>
<dbReference type="PANTHER" id="PTHR47534:SF2">
    <property type="entry name" value="KETOREDUCTASE (KR) DOMAIN-CONTAINING PROTEIN-RELATED"/>
    <property type="match status" value="1"/>
</dbReference>
<organism evidence="3 4">
    <name type="scientific">Aspergillus lentulus</name>
    <dbReference type="NCBI Taxonomy" id="293939"/>
    <lineage>
        <taxon>Eukaryota</taxon>
        <taxon>Fungi</taxon>
        <taxon>Dikarya</taxon>
        <taxon>Ascomycota</taxon>
        <taxon>Pezizomycotina</taxon>
        <taxon>Eurotiomycetes</taxon>
        <taxon>Eurotiomycetidae</taxon>
        <taxon>Eurotiales</taxon>
        <taxon>Aspergillaceae</taxon>
        <taxon>Aspergillus</taxon>
        <taxon>Aspergillus subgen. Fumigati</taxon>
    </lineage>
</organism>
<evidence type="ECO:0000313" key="4">
    <source>
        <dbReference type="Proteomes" id="UP000051487"/>
    </source>
</evidence>
<dbReference type="GO" id="GO:0016491">
    <property type="term" value="F:oxidoreductase activity"/>
    <property type="evidence" value="ECO:0007669"/>
    <property type="project" value="UniProtKB-KW"/>
</dbReference>
<dbReference type="Gene3D" id="3.40.50.720">
    <property type="entry name" value="NAD(P)-binding Rossmann-like Domain"/>
    <property type="match status" value="1"/>
</dbReference>
<keyword evidence="1" id="KW-0560">Oxidoreductase</keyword>
<dbReference type="PANTHER" id="PTHR47534">
    <property type="entry name" value="YALI0E05731P"/>
    <property type="match status" value="1"/>
</dbReference>
<name>A0AAN4PUM9_ASPLE</name>
<evidence type="ECO:0000256" key="2">
    <source>
        <dbReference type="SAM" id="MobiDB-lite"/>
    </source>
</evidence>
<dbReference type="EMBL" id="BCLY01000016">
    <property type="protein sequence ID" value="GAQ11348.1"/>
    <property type="molecule type" value="Genomic_DNA"/>
</dbReference>